<dbReference type="Pfam" id="PF05794">
    <property type="entry name" value="Tcp11"/>
    <property type="match status" value="1"/>
</dbReference>
<feature type="region of interest" description="Disordered" evidence="2">
    <location>
        <begin position="651"/>
        <end position="687"/>
    </location>
</feature>
<feature type="compositionally biased region" description="Low complexity" evidence="2">
    <location>
        <begin position="774"/>
        <end position="783"/>
    </location>
</feature>
<accession>A0A4Q9MNA4</accession>
<dbReference type="EMBL" id="ML143420">
    <property type="protein sequence ID" value="TBU28597.1"/>
    <property type="molecule type" value="Genomic_DNA"/>
</dbReference>
<feature type="region of interest" description="Disordered" evidence="2">
    <location>
        <begin position="773"/>
        <end position="800"/>
    </location>
</feature>
<comment type="similarity">
    <text evidence="1">Belongs to the TCP11 family.</text>
</comment>
<feature type="region of interest" description="Disordered" evidence="2">
    <location>
        <begin position="839"/>
        <end position="869"/>
    </location>
</feature>
<dbReference type="AlphaFoldDB" id="A0A4Q9MNA4"/>
<feature type="compositionally biased region" description="Basic and acidic residues" evidence="2">
    <location>
        <begin position="1"/>
        <end position="10"/>
    </location>
</feature>
<dbReference type="PANTHER" id="PTHR12832">
    <property type="entry name" value="TESTIS-SPECIFIC PROTEIN PBS13 T-COMPLEX 11"/>
    <property type="match status" value="1"/>
</dbReference>
<dbReference type="Proteomes" id="UP000292957">
    <property type="component" value="Unassembled WGS sequence"/>
</dbReference>
<feature type="compositionally biased region" description="Polar residues" evidence="2">
    <location>
        <begin position="59"/>
        <end position="74"/>
    </location>
</feature>
<evidence type="ECO:0000313" key="3">
    <source>
        <dbReference type="EMBL" id="TBU28597.1"/>
    </source>
</evidence>
<gene>
    <name evidence="3" type="ORF">BD311DRAFT_806848</name>
</gene>
<feature type="region of interest" description="Disordered" evidence="2">
    <location>
        <begin position="520"/>
        <end position="572"/>
    </location>
</feature>
<feature type="region of interest" description="Disordered" evidence="2">
    <location>
        <begin position="1"/>
        <end position="179"/>
    </location>
</feature>
<feature type="compositionally biased region" description="Pro residues" evidence="2">
    <location>
        <begin position="28"/>
        <end position="38"/>
    </location>
</feature>
<reference evidence="3" key="1">
    <citation type="submission" date="2019-01" db="EMBL/GenBank/DDBJ databases">
        <title>Draft genome sequences of three monokaryotic isolates of the white-rot basidiomycete fungus Dichomitus squalens.</title>
        <authorList>
            <consortium name="DOE Joint Genome Institute"/>
            <person name="Lopez S.C."/>
            <person name="Andreopoulos B."/>
            <person name="Pangilinan J."/>
            <person name="Lipzen A."/>
            <person name="Riley R."/>
            <person name="Ahrendt S."/>
            <person name="Ng V."/>
            <person name="Barry K."/>
            <person name="Daum C."/>
            <person name="Grigoriev I.V."/>
            <person name="Hilden K.S."/>
            <person name="Makela M.R."/>
            <person name="de Vries R.P."/>
        </authorList>
    </citation>
    <scope>NUCLEOTIDE SEQUENCE [LARGE SCALE GENOMIC DNA]</scope>
    <source>
        <strain evidence="3">OM18370.1</strain>
    </source>
</reference>
<protein>
    <submittedName>
        <fullName evidence="3">T-complex protein 11-domain-containing protein</fullName>
    </submittedName>
</protein>
<dbReference type="InterPro" id="IPR008862">
    <property type="entry name" value="Tcp11"/>
</dbReference>
<evidence type="ECO:0000256" key="1">
    <source>
        <dbReference type="ARBA" id="ARBA00010954"/>
    </source>
</evidence>
<evidence type="ECO:0000256" key="2">
    <source>
        <dbReference type="SAM" id="MobiDB-lite"/>
    </source>
</evidence>
<feature type="compositionally biased region" description="Basic residues" evidence="2">
    <location>
        <begin position="119"/>
        <end position="137"/>
    </location>
</feature>
<feature type="compositionally biased region" description="Basic and acidic residues" evidence="2">
    <location>
        <begin position="674"/>
        <end position="687"/>
    </location>
</feature>
<dbReference type="OrthoDB" id="276323at2759"/>
<feature type="compositionally biased region" description="Low complexity" evidence="2">
    <location>
        <begin position="659"/>
        <end position="673"/>
    </location>
</feature>
<sequence>MDDLAHESRPIHSLSRKRKADQDDHNGPPSPSDPPPTPDAMLIDPQATPRCPADAATPGPSTSPWHIARSTQGMAPSWPHPPSPSCAPSAFNPQRNREGQASPKRLRIEIPCTPPGSPRSRRLRGPSSRHHLGRHRRAGETRDTGIVSATEPGPSRGSLLRTASLPSVSSSSRSVPASPVEPITISPHIPPHQPPINRETLKELDLEAILRNPQLRHDLLFDSGLQFRPTSSRRKRDLADNYWLAIVRELECGCTCTTLDANGRLTERRCACGILSMPIDRPLLAFSQGNMMTVRTPSRIRPLLNELLEVLISIIQPPQPPSTRPPGLLFPPPPQHPQFQQNVAHVALLRQLLDPDLIQQEIDHGLFDPSGVFQAIGDIIRCHCAPMRDAAVDQMVALARSCAPGGSGTKLDAVRAIRLCFEIMELMKLDVANHQLQTLRPYLVRTAAQYEIRTFRETRQNRQTTSLGLTRAWLKSAYRAAAEGSSLHSQRFLRHSRQTRVTIAVVKAVVNLIFDPPAVPSPVSSAPSPSPSSPSSSAAASTPAPSAVSTPTLSSPPIASSRSHSSSSSSSQFAGYPETFFLDYGRLATLSTDAADFTALYMLLMLYRQLVHSHAHRQSRGGARAQVTNDELLRLKKEIWEIGPSHLGLCYMQNRPRPSSSSSSSRGSSSSSSSKHERGERDREAELKKWRADIGDVVLQVTTRATEPRPLQQNMGGEPPARSAEVLRAPDASVLSLANSWAESNLRAGSPLSTLMKKRIRECVEEAVLDIVLSPPSSSPASSEPDEPSENDAQSSSSGLEPLMPEIRHLAERAAKLVSIHTNVYGSLYAHPAFLGLDASESESEPCPSPAPALLSATPAPAPASASMS</sequence>
<dbReference type="PANTHER" id="PTHR12832:SF11">
    <property type="entry name" value="LD23868P"/>
    <property type="match status" value="1"/>
</dbReference>
<feature type="compositionally biased region" description="Low complexity" evidence="2">
    <location>
        <begin position="164"/>
        <end position="179"/>
    </location>
</feature>
<name>A0A4Q9MNA4_9APHY</name>
<feature type="region of interest" description="Disordered" evidence="2">
    <location>
        <begin position="703"/>
        <end position="724"/>
    </location>
</feature>
<feature type="compositionally biased region" description="Polar residues" evidence="2">
    <location>
        <begin position="703"/>
        <end position="715"/>
    </location>
</feature>
<feature type="compositionally biased region" description="Low complexity" evidence="2">
    <location>
        <begin position="521"/>
        <end position="571"/>
    </location>
</feature>
<dbReference type="GO" id="GO:0010737">
    <property type="term" value="P:protein kinase A signaling"/>
    <property type="evidence" value="ECO:0007669"/>
    <property type="project" value="TreeGrafter"/>
</dbReference>
<organism evidence="3">
    <name type="scientific">Dichomitus squalens</name>
    <dbReference type="NCBI Taxonomy" id="114155"/>
    <lineage>
        <taxon>Eukaryota</taxon>
        <taxon>Fungi</taxon>
        <taxon>Dikarya</taxon>
        <taxon>Basidiomycota</taxon>
        <taxon>Agaricomycotina</taxon>
        <taxon>Agaricomycetes</taxon>
        <taxon>Polyporales</taxon>
        <taxon>Polyporaceae</taxon>
        <taxon>Dichomitus</taxon>
    </lineage>
</organism>
<feature type="compositionally biased region" description="Low complexity" evidence="2">
    <location>
        <begin position="852"/>
        <end position="869"/>
    </location>
</feature>
<proteinExistence type="inferred from homology"/>